<dbReference type="Pfam" id="PF00857">
    <property type="entry name" value="Isochorismatase"/>
    <property type="match status" value="1"/>
</dbReference>
<evidence type="ECO:0000259" key="9">
    <source>
        <dbReference type="Pfam" id="PF00857"/>
    </source>
</evidence>
<dbReference type="GO" id="GO:0046872">
    <property type="term" value="F:metal ion binding"/>
    <property type="evidence" value="ECO:0007669"/>
    <property type="project" value="UniProtKB-KW"/>
</dbReference>
<dbReference type="EMBL" id="RJJE01000017">
    <property type="protein sequence ID" value="RNI27776.1"/>
    <property type="molecule type" value="Genomic_DNA"/>
</dbReference>
<keyword evidence="3" id="KW-0479">Metal-binding</keyword>
<evidence type="ECO:0000256" key="8">
    <source>
        <dbReference type="ARBA" id="ARBA00072277"/>
    </source>
</evidence>
<sequence>MKALLLIDLQNDFLPGGALAVPQGDAVIPLANALQPQFDLVVATQDWHPANHKSFASQHAGKKVFEVTQLHGLDQVLWPDHCVQGTAGAEFSAALAMHQVEAIFRKGTNPKIDSYSGFYDNGHLKSTALAEYLRGRGITEVYLLGLAADFCVYFTALDALQEGFAVYYIEDATRAIDQEGFAKAKADLLAKGGHFVQSQDLLK</sequence>
<evidence type="ECO:0000256" key="4">
    <source>
        <dbReference type="ARBA" id="ARBA00022801"/>
    </source>
</evidence>
<evidence type="ECO:0000256" key="2">
    <source>
        <dbReference type="ARBA" id="ARBA00022642"/>
    </source>
</evidence>
<dbReference type="FunFam" id="3.40.50.850:FF:000006">
    <property type="entry name" value="Bifunctional pyrazinamidase/nicotinamidase"/>
    <property type="match status" value="1"/>
</dbReference>
<keyword evidence="4 10" id="KW-0378">Hydrolase</keyword>
<dbReference type="EC" id="3.5.1.19" evidence="6"/>
<evidence type="ECO:0000313" key="11">
    <source>
        <dbReference type="Proteomes" id="UP000271010"/>
    </source>
</evidence>
<name>A0A3M9MQJ3_9BACT</name>
<dbReference type="GO" id="GO:0019363">
    <property type="term" value="P:pyridine nucleotide biosynthetic process"/>
    <property type="evidence" value="ECO:0007669"/>
    <property type="project" value="UniProtKB-KW"/>
</dbReference>
<dbReference type="Gene3D" id="3.40.50.850">
    <property type="entry name" value="Isochorismatase-like"/>
    <property type="match status" value="1"/>
</dbReference>
<comment type="similarity">
    <text evidence="1">Belongs to the isochorismatase family.</text>
</comment>
<comment type="caution">
    <text evidence="10">The sequence shown here is derived from an EMBL/GenBank/DDBJ whole genome shotgun (WGS) entry which is preliminary data.</text>
</comment>
<keyword evidence="2" id="KW-0662">Pyridine nucleotide biosynthesis</keyword>
<accession>A0A3M9MQJ3</accession>
<dbReference type="NCBIfam" id="NF008623">
    <property type="entry name" value="PRK11609.1"/>
    <property type="match status" value="1"/>
</dbReference>
<evidence type="ECO:0000256" key="1">
    <source>
        <dbReference type="ARBA" id="ARBA00006336"/>
    </source>
</evidence>
<dbReference type="AlphaFoldDB" id="A0A3M9MQJ3"/>
<evidence type="ECO:0000256" key="7">
    <source>
        <dbReference type="ARBA" id="ARBA00043224"/>
    </source>
</evidence>
<protein>
    <recommendedName>
        <fullName evidence="8">Nicotinamidase</fullName>
        <ecNumber evidence="6">3.5.1.19</ecNumber>
    </recommendedName>
    <alternativeName>
        <fullName evidence="7">Nicotinamide deamidase</fullName>
    </alternativeName>
</protein>
<organism evidence="10 11">
    <name type="scientific">Rufibacter immobilis</name>
    <dbReference type="NCBI Taxonomy" id="1348778"/>
    <lineage>
        <taxon>Bacteria</taxon>
        <taxon>Pseudomonadati</taxon>
        <taxon>Bacteroidota</taxon>
        <taxon>Cytophagia</taxon>
        <taxon>Cytophagales</taxon>
        <taxon>Hymenobacteraceae</taxon>
        <taxon>Rufibacter</taxon>
    </lineage>
</organism>
<dbReference type="GO" id="GO:0008936">
    <property type="term" value="F:nicotinamidase activity"/>
    <property type="evidence" value="ECO:0007669"/>
    <property type="project" value="UniProtKB-EC"/>
</dbReference>
<reference evidence="10 11" key="1">
    <citation type="submission" date="2018-11" db="EMBL/GenBank/DDBJ databases">
        <title>Rufibacter latericius sp. nov., isolated from water in Baiyang Lake.</title>
        <authorList>
            <person name="Yang Y."/>
        </authorList>
    </citation>
    <scope>NUCLEOTIDE SEQUENCE [LARGE SCALE GENOMIC DNA]</scope>
    <source>
        <strain evidence="10 11">MCC P1</strain>
    </source>
</reference>
<proteinExistence type="inferred from homology"/>
<dbReference type="PANTHER" id="PTHR11080">
    <property type="entry name" value="PYRAZINAMIDASE/NICOTINAMIDASE"/>
    <property type="match status" value="1"/>
</dbReference>
<dbReference type="InterPro" id="IPR036380">
    <property type="entry name" value="Isochorismatase-like_sf"/>
</dbReference>
<dbReference type="PANTHER" id="PTHR11080:SF2">
    <property type="entry name" value="LD05707P"/>
    <property type="match status" value="1"/>
</dbReference>
<gene>
    <name evidence="10" type="ORF">EFA69_16850</name>
</gene>
<dbReference type="InterPro" id="IPR000868">
    <property type="entry name" value="Isochorismatase-like_dom"/>
</dbReference>
<feature type="domain" description="Isochorismatase-like" evidence="9">
    <location>
        <begin position="3"/>
        <end position="198"/>
    </location>
</feature>
<keyword evidence="11" id="KW-1185">Reference proteome</keyword>
<dbReference type="RefSeq" id="WP_123134241.1">
    <property type="nucleotide sequence ID" value="NZ_RJJE01000017.1"/>
</dbReference>
<comment type="pathway">
    <text evidence="5">Cofactor biosynthesis; nicotinate biosynthesis; nicotinate from nicotinamide: step 1/1.</text>
</comment>
<dbReference type="SUPFAM" id="SSF52499">
    <property type="entry name" value="Isochorismatase-like hydrolases"/>
    <property type="match status" value="1"/>
</dbReference>
<dbReference type="Proteomes" id="UP000271010">
    <property type="component" value="Unassembled WGS sequence"/>
</dbReference>
<dbReference type="CDD" id="cd01011">
    <property type="entry name" value="nicotinamidase"/>
    <property type="match status" value="1"/>
</dbReference>
<dbReference type="OrthoDB" id="9791276at2"/>
<evidence type="ECO:0000256" key="3">
    <source>
        <dbReference type="ARBA" id="ARBA00022723"/>
    </source>
</evidence>
<evidence type="ECO:0000313" key="10">
    <source>
        <dbReference type="EMBL" id="RNI27776.1"/>
    </source>
</evidence>
<evidence type="ECO:0000256" key="5">
    <source>
        <dbReference type="ARBA" id="ARBA00037900"/>
    </source>
</evidence>
<evidence type="ECO:0000256" key="6">
    <source>
        <dbReference type="ARBA" id="ARBA00039017"/>
    </source>
</evidence>
<dbReference type="InterPro" id="IPR052347">
    <property type="entry name" value="Isochorismatase_Nicotinamidase"/>
</dbReference>